<sequence length="98" mass="11070">MFMLLVVLLLLVIRLSLSIDIPKSVRTTIHAHSSKWTATPRALLPHFTPFEFKSNLPPAFFAKGSRMSIKIKSLFPVVKYQHPASNGNCIYNCCRAKL</sequence>
<organism evidence="2">
    <name type="scientific">Anopheles darlingi</name>
    <name type="common">Mosquito</name>
    <dbReference type="NCBI Taxonomy" id="43151"/>
    <lineage>
        <taxon>Eukaryota</taxon>
        <taxon>Metazoa</taxon>
        <taxon>Ecdysozoa</taxon>
        <taxon>Arthropoda</taxon>
        <taxon>Hexapoda</taxon>
        <taxon>Insecta</taxon>
        <taxon>Pterygota</taxon>
        <taxon>Neoptera</taxon>
        <taxon>Endopterygota</taxon>
        <taxon>Diptera</taxon>
        <taxon>Nematocera</taxon>
        <taxon>Culicoidea</taxon>
        <taxon>Culicidae</taxon>
        <taxon>Anophelinae</taxon>
        <taxon>Anopheles</taxon>
    </lineage>
</organism>
<name>A0A2M4D8U1_ANODA</name>
<feature type="chain" id="PRO_5014720936" evidence="1">
    <location>
        <begin position="19"/>
        <end position="98"/>
    </location>
</feature>
<evidence type="ECO:0000256" key="1">
    <source>
        <dbReference type="SAM" id="SignalP"/>
    </source>
</evidence>
<accession>A0A2M4D8U1</accession>
<feature type="signal peptide" evidence="1">
    <location>
        <begin position="1"/>
        <end position="18"/>
    </location>
</feature>
<protein>
    <submittedName>
        <fullName evidence="2">Putative secreted protein</fullName>
    </submittedName>
</protein>
<evidence type="ECO:0000313" key="2">
    <source>
        <dbReference type="EMBL" id="MBW74004.1"/>
    </source>
</evidence>
<dbReference type="AlphaFoldDB" id="A0A2M4D8U1"/>
<dbReference type="EMBL" id="GGFL01009826">
    <property type="protein sequence ID" value="MBW74004.1"/>
    <property type="molecule type" value="Transcribed_RNA"/>
</dbReference>
<reference evidence="2" key="1">
    <citation type="submission" date="2018-01" db="EMBL/GenBank/DDBJ databases">
        <title>An insight into the sialome of Amazonian anophelines.</title>
        <authorList>
            <person name="Ribeiro J.M."/>
            <person name="Scarpassa V."/>
            <person name="Calvo E."/>
        </authorList>
    </citation>
    <scope>NUCLEOTIDE SEQUENCE</scope>
</reference>
<proteinExistence type="predicted"/>
<keyword evidence="1" id="KW-0732">Signal</keyword>